<feature type="signal peptide" evidence="1">
    <location>
        <begin position="1"/>
        <end position="23"/>
    </location>
</feature>
<dbReference type="OrthoDB" id="7844595at2"/>
<protein>
    <submittedName>
        <fullName evidence="2">Uncharacterized protein</fullName>
    </submittedName>
</protein>
<dbReference type="RefSeq" id="WP_107323983.1">
    <property type="nucleotide sequence ID" value="NZ_NHSP01000074.1"/>
</dbReference>
<dbReference type="AlphaFoldDB" id="A0A2T4JLC7"/>
<reference evidence="2 3" key="1">
    <citation type="submission" date="2018-03" db="EMBL/GenBank/DDBJ databases">
        <title>Rhodobacter veldkampii.</title>
        <authorList>
            <person name="Meyer T.E."/>
            <person name="Miller S."/>
            <person name="Lodha T."/>
            <person name="Gandham S."/>
            <person name="Chintalapati S."/>
            <person name="Chintalapati V.R."/>
        </authorList>
    </citation>
    <scope>NUCLEOTIDE SEQUENCE [LARGE SCALE GENOMIC DNA]</scope>
    <source>
        <strain evidence="2 3">DSM 11550</strain>
    </source>
</reference>
<accession>A0A2T4JLC7</accession>
<dbReference type="EMBL" id="PZKF01000005">
    <property type="protein sequence ID" value="PTE18688.1"/>
    <property type="molecule type" value="Genomic_DNA"/>
</dbReference>
<proteinExistence type="predicted"/>
<evidence type="ECO:0000256" key="1">
    <source>
        <dbReference type="SAM" id="SignalP"/>
    </source>
</evidence>
<sequence>MVARAGLALALLAGALAPLPGHAASFAPPPGCTLQLTSQLRQCQVANVYTCTGDAPGDRWTAFSDGKGPFYLSRIDAETRWMESIDLETGETDRLEPRAADHASFSALIATGRDDYDFVTRSGTGELRRYRGFDAMTGETVVIDGVRLERVAFEIAAFDETGAVISRREGMQLIHRDWRLFFADTETFENAVGERVATAQPPASFALPGEDGFGAAEPIFDCDVLMTGTPTPTIRPTL</sequence>
<keyword evidence="3" id="KW-1185">Reference proteome</keyword>
<name>A0A2T4JLC7_9RHOB</name>
<organism evidence="2 3">
    <name type="scientific">Phaeovulum veldkampii DSM 11550</name>
    <dbReference type="NCBI Taxonomy" id="1185920"/>
    <lineage>
        <taxon>Bacteria</taxon>
        <taxon>Pseudomonadati</taxon>
        <taxon>Pseudomonadota</taxon>
        <taxon>Alphaproteobacteria</taxon>
        <taxon>Rhodobacterales</taxon>
        <taxon>Paracoccaceae</taxon>
        <taxon>Phaeovulum</taxon>
    </lineage>
</organism>
<evidence type="ECO:0000313" key="3">
    <source>
        <dbReference type="Proteomes" id="UP000241899"/>
    </source>
</evidence>
<keyword evidence="1" id="KW-0732">Signal</keyword>
<evidence type="ECO:0000313" key="2">
    <source>
        <dbReference type="EMBL" id="PTE18688.1"/>
    </source>
</evidence>
<comment type="caution">
    <text evidence="2">The sequence shown here is derived from an EMBL/GenBank/DDBJ whole genome shotgun (WGS) entry which is preliminary data.</text>
</comment>
<gene>
    <name evidence="2" type="ORF">C5F46_03565</name>
</gene>
<feature type="chain" id="PRO_5015778552" evidence="1">
    <location>
        <begin position="24"/>
        <end position="238"/>
    </location>
</feature>
<dbReference type="Proteomes" id="UP000241899">
    <property type="component" value="Unassembled WGS sequence"/>
</dbReference>